<dbReference type="Proteomes" id="UP000646540">
    <property type="component" value="Unassembled WGS sequence"/>
</dbReference>
<reference evidence="1" key="1">
    <citation type="submission" date="2020-08" db="EMBL/GenBank/DDBJ databases">
        <title>Genomic evolution and epidemiology of Klebsiella pneumoniae from a major hospital in Beijing, China, over a fifteen-year period: dissemination of known and novel high-risk clones.</title>
        <authorList>
            <person name="Palmieri M."/>
        </authorList>
    </citation>
    <scope>NUCLEOTIDE SEQUENCE</scope>
    <source>
        <strain evidence="1">K7050</strain>
    </source>
</reference>
<protein>
    <submittedName>
        <fullName evidence="1">Uncharacterized protein</fullName>
    </submittedName>
</protein>
<sequence>MTTILIKDALRQSVEAASGGLQTVLYTAKGQPSFMNIIEKFDMSVIDPALSGTHPAFIINGTEVSQILVGTYTASLINGELLSLPNRQPSTPALAAAVAAARAGGDGFHVMTNAEWSAVQMQCYALGFNPKGNNYYGRDATDSTQYGRRVDGVSATAGIITGTPVIYTGSGPVSFRHNNAYNGISDVNGNYNLLTPDVRLCGATGELHIFANNNAAAGAVDLSATSSAWKAINAVTGELMELSYTGTPGVDFVSNLTNSVKILNASAVGNNYTLTATDGAAFSSMANAGAIPVSATALAVLKKYGLYPLVANAATLGSDKIVISATTATAATERMLRRQGSYMDGALAGVWMAGFNGVRAASGVSAFRVAYYA</sequence>
<evidence type="ECO:0000313" key="2">
    <source>
        <dbReference type="Proteomes" id="UP000646540"/>
    </source>
</evidence>
<comment type="caution">
    <text evidence="1">The sequence shown here is derived from an EMBL/GenBank/DDBJ whole genome shotgun (WGS) entry which is preliminary data.</text>
</comment>
<gene>
    <name evidence="1" type="ORF">H8L09_17300</name>
</gene>
<proteinExistence type="predicted"/>
<dbReference type="AlphaFoldDB" id="A0A8H9ZR70"/>
<organism evidence="1 2">
    <name type="scientific">Klebsiella quasipneumoniae</name>
    <dbReference type="NCBI Taxonomy" id="1463165"/>
    <lineage>
        <taxon>Bacteria</taxon>
        <taxon>Pseudomonadati</taxon>
        <taxon>Pseudomonadota</taxon>
        <taxon>Gammaproteobacteria</taxon>
        <taxon>Enterobacterales</taxon>
        <taxon>Enterobacteriaceae</taxon>
        <taxon>Klebsiella/Raoultella group</taxon>
        <taxon>Klebsiella</taxon>
        <taxon>Klebsiella pneumoniae complex</taxon>
    </lineage>
</organism>
<accession>A0A8H9ZR70</accession>
<dbReference type="RefSeq" id="WP_101839182.1">
    <property type="nucleotide sequence ID" value="NZ_JACNQW010000011.1"/>
</dbReference>
<name>A0A8H9ZR70_9ENTR</name>
<evidence type="ECO:0000313" key="1">
    <source>
        <dbReference type="EMBL" id="MBC5047112.1"/>
    </source>
</evidence>
<dbReference type="EMBL" id="JACNQW010000011">
    <property type="protein sequence ID" value="MBC5047112.1"/>
    <property type="molecule type" value="Genomic_DNA"/>
</dbReference>